<accession>A0ACC1DIH0</accession>
<proteinExistence type="predicted"/>
<dbReference type="Proteomes" id="UP000824533">
    <property type="component" value="Linkage Group LG01"/>
</dbReference>
<evidence type="ECO:0000313" key="2">
    <source>
        <dbReference type="Proteomes" id="UP000824533"/>
    </source>
</evidence>
<dbReference type="EMBL" id="CM034387">
    <property type="protein sequence ID" value="KAJ0183650.1"/>
    <property type="molecule type" value="Genomic_DNA"/>
</dbReference>
<gene>
    <name evidence="1" type="ORF">K1T71_000073</name>
</gene>
<sequence>MEKLFPNVVLKKLNGDIDAQARAVIHYVFLFLKELKTDPEKKACLNFNNPRELAALICGVSRVTVDRIKTEVSQASNPNIPRANVKKTATVTDLDSFDVSVLKRTIDSFYDNGEYPLVATILEKYQEQMPNFNCGYSSMRNILTTYLMERADIVYVRVDFLRKTNDQRSRIYLDETWVNQNHSRKRMRFGTNDEGGFKNQPVGKDGFAPDTKFIFKAVKSKDADYHIEMNGDSYTAWFFDLLNVLEKPSVIVIDNASYHSMQLERIPTSSTKKSDIQEWLTKKKIPFSNTDIREELLRKLAYERDQEVIRLPPYHCQYNSIELIWAPVKGEVAAKNHTFNIADVEILLHNAIDNITQEDWVKCVRRTEELQDKDLRKTILRDQASPLIINLQEDDTDGEDADEDF</sequence>
<name>A0ACC1DIH0_9NEOP</name>
<organism evidence="1 2">
    <name type="scientific">Dendrolimus kikuchii</name>
    <dbReference type="NCBI Taxonomy" id="765133"/>
    <lineage>
        <taxon>Eukaryota</taxon>
        <taxon>Metazoa</taxon>
        <taxon>Ecdysozoa</taxon>
        <taxon>Arthropoda</taxon>
        <taxon>Hexapoda</taxon>
        <taxon>Insecta</taxon>
        <taxon>Pterygota</taxon>
        <taxon>Neoptera</taxon>
        <taxon>Endopterygota</taxon>
        <taxon>Lepidoptera</taxon>
        <taxon>Glossata</taxon>
        <taxon>Ditrysia</taxon>
        <taxon>Bombycoidea</taxon>
        <taxon>Lasiocampidae</taxon>
        <taxon>Dendrolimus</taxon>
    </lineage>
</organism>
<keyword evidence="2" id="KW-1185">Reference proteome</keyword>
<comment type="caution">
    <text evidence="1">The sequence shown here is derived from an EMBL/GenBank/DDBJ whole genome shotgun (WGS) entry which is preliminary data.</text>
</comment>
<reference evidence="1 2" key="1">
    <citation type="journal article" date="2021" name="Front. Genet.">
        <title>Chromosome-Level Genome Assembly Reveals Significant Gene Expansion in the Toll and IMD Signaling Pathways of Dendrolimus kikuchii.</title>
        <authorList>
            <person name="Zhou J."/>
            <person name="Wu P."/>
            <person name="Xiong Z."/>
            <person name="Liu N."/>
            <person name="Zhao N."/>
            <person name="Ji M."/>
            <person name="Qiu Y."/>
            <person name="Yang B."/>
        </authorList>
    </citation>
    <scope>NUCLEOTIDE SEQUENCE [LARGE SCALE GENOMIC DNA]</scope>
    <source>
        <strain evidence="1">Ann1</strain>
    </source>
</reference>
<evidence type="ECO:0000313" key="1">
    <source>
        <dbReference type="EMBL" id="KAJ0183650.1"/>
    </source>
</evidence>
<protein>
    <submittedName>
        <fullName evidence="1">Uncharacterized protein</fullName>
    </submittedName>
</protein>